<feature type="compositionally biased region" description="Basic and acidic residues" evidence="1">
    <location>
        <begin position="142"/>
        <end position="161"/>
    </location>
</feature>
<feature type="compositionally biased region" description="Basic and acidic residues" evidence="1">
    <location>
        <begin position="47"/>
        <end position="59"/>
    </location>
</feature>
<feature type="region of interest" description="Disordered" evidence="1">
    <location>
        <begin position="33"/>
        <end position="60"/>
    </location>
</feature>
<name>H6SIF2_PARPM</name>
<dbReference type="eggNOG" id="ENOG5032SP1">
    <property type="taxonomic scope" value="Bacteria"/>
</dbReference>
<evidence type="ECO:0000313" key="2">
    <source>
        <dbReference type="EMBL" id="CCG06566.1"/>
    </source>
</evidence>
<proteinExistence type="predicted"/>
<gene>
    <name evidence="2" type="ORF">RSPPHO_03226</name>
</gene>
<dbReference type="HOGENOM" id="CLU_139478_0_0_5"/>
<dbReference type="KEGG" id="rpm:RSPPHO_03226"/>
<keyword evidence="3" id="KW-1185">Reference proteome</keyword>
<evidence type="ECO:0000256" key="1">
    <source>
        <dbReference type="SAM" id="MobiDB-lite"/>
    </source>
</evidence>
<feature type="region of interest" description="Disordered" evidence="1">
    <location>
        <begin position="132"/>
        <end position="161"/>
    </location>
</feature>
<dbReference type="AlphaFoldDB" id="H6SIF2"/>
<reference evidence="2 3" key="1">
    <citation type="submission" date="2012-02" db="EMBL/GenBank/DDBJ databases">
        <title>Shotgun genome sequence of Phaeospirillum photometricum DSM 122.</title>
        <authorList>
            <person name="Duquesne K."/>
            <person name="Sturgis J."/>
        </authorList>
    </citation>
    <scope>NUCLEOTIDE SEQUENCE [LARGE SCALE GENOMIC DNA]</scope>
    <source>
        <strain evidence="3">DSM122</strain>
    </source>
</reference>
<evidence type="ECO:0000313" key="3">
    <source>
        <dbReference type="Proteomes" id="UP000033220"/>
    </source>
</evidence>
<sequence>PCKYIWPRARNAAIHCPSAAALKAAKAFSSSFSTPRPVEGGHSGETAGDKPEEGGDDVKSSWPLRAGLHTCYNGIYNGSPPRERALISKRCLSSDCTLQLGCMKSESLVIVDQHATVNTFPGLVHTARHTMGVGSTRRRSANRKEAAGHGRVSDWGEVVTR</sequence>
<accession>H6SIF2</accession>
<organism evidence="2 3">
    <name type="scientific">Pararhodospirillum photometricum DSM 122</name>
    <dbReference type="NCBI Taxonomy" id="1150469"/>
    <lineage>
        <taxon>Bacteria</taxon>
        <taxon>Pseudomonadati</taxon>
        <taxon>Pseudomonadota</taxon>
        <taxon>Alphaproteobacteria</taxon>
        <taxon>Rhodospirillales</taxon>
        <taxon>Rhodospirillaceae</taxon>
        <taxon>Pararhodospirillum</taxon>
    </lineage>
</organism>
<feature type="non-terminal residue" evidence="2">
    <location>
        <position position="1"/>
    </location>
</feature>
<dbReference type="Proteomes" id="UP000033220">
    <property type="component" value="Chromosome DSM 122"/>
</dbReference>
<protein>
    <submittedName>
        <fullName evidence="2">Uncharacterized protein</fullName>
    </submittedName>
</protein>
<dbReference type="EMBL" id="HE663493">
    <property type="protein sequence ID" value="CCG06566.1"/>
    <property type="molecule type" value="Genomic_DNA"/>
</dbReference>